<feature type="compositionally biased region" description="Basic and acidic residues" evidence="1">
    <location>
        <begin position="30"/>
        <end position="39"/>
    </location>
</feature>
<dbReference type="Proteomes" id="UP000055024">
    <property type="component" value="Unassembled WGS sequence"/>
</dbReference>
<protein>
    <submittedName>
        <fullName evidence="2">Uncharacterized protein</fullName>
    </submittedName>
</protein>
<dbReference type="EMBL" id="JYDP01000028">
    <property type="protein sequence ID" value="KRZ13932.1"/>
    <property type="molecule type" value="Genomic_DNA"/>
</dbReference>
<keyword evidence="3" id="KW-1185">Reference proteome</keyword>
<evidence type="ECO:0000313" key="3">
    <source>
        <dbReference type="Proteomes" id="UP000055024"/>
    </source>
</evidence>
<name>A0A0V1HTI9_9BILA</name>
<proteinExistence type="predicted"/>
<reference evidence="2 3" key="1">
    <citation type="submission" date="2015-01" db="EMBL/GenBank/DDBJ databases">
        <title>Evolution of Trichinella species and genotypes.</title>
        <authorList>
            <person name="Korhonen P.K."/>
            <person name="Edoardo P."/>
            <person name="Giuseppe L.R."/>
            <person name="Gasser R.B."/>
        </authorList>
    </citation>
    <scope>NUCLEOTIDE SEQUENCE [LARGE SCALE GENOMIC DNA]</scope>
    <source>
        <strain evidence="2">ISS1029</strain>
    </source>
</reference>
<organism evidence="2 3">
    <name type="scientific">Trichinella zimbabwensis</name>
    <dbReference type="NCBI Taxonomy" id="268475"/>
    <lineage>
        <taxon>Eukaryota</taxon>
        <taxon>Metazoa</taxon>
        <taxon>Ecdysozoa</taxon>
        <taxon>Nematoda</taxon>
        <taxon>Enoplea</taxon>
        <taxon>Dorylaimia</taxon>
        <taxon>Trichinellida</taxon>
        <taxon>Trichinellidae</taxon>
        <taxon>Trichinella</taxon>
    </lineage>
</organism>
<evidence type="ECO:0000256" key="1">
    <source>
        <dbReference type="SAM" id="MobiDB-lite"/>
    </source>
</evidence>
<dbReference type="AlphaFoldDB" id="A0A0V1HTI9"/>
<accession>A0A0V1HTI9</accession>
<evidence type="ECO:0000313" key="2">
    <source>
        <dbReference type="EMBL" id="KRZ13932.1"/>
    </source>
</evidence>
<sequence>MPEYPDNTAHPLRTVPYLSNIGNTITLGRRERQTQLSERKLRRKGNISEDGESIRSKCEVSYSI</sequence>
<feature type="region of interest" description="Disordered" evidence="1">
    <location>
        <begin position="30"/>
        <end position="52"/>
    </location>
</feature>
<gene>
    <name evidence="2" type="ORF">T11_5080</name>
</gene>
<comment type="caution">
    <text evidence="2">The sequence shown here is derived from an EMBL/GenBank/DDBJ whole genome shotgun (WGS) entry which is preliminary data.</text>
</comment>